<sequence length="395" mass="42091">MKRRIVPSLILTSALTLGALGVQPAFAEENDEAAVIEQTIQEAEAFDAALLAEDLGVTEDVADQWFEGEDEFLAALDYALAAVGDQYFSSAWTPENEATTGHKAWVSFKGGVPADVTDRFAALTFSVDVRLDAEHTEAELEDIREELMTELYAAAELDGLTGDFTDEGGIEIEYTLADTESDPAEFEALLETFMDETPVAVEAEEVEDIEPVEEVVRGGTSIKSCTLGFTVTKSSTRGALTAGHCPNSAGKPTGSSASLAFKAQHIGASGDIQWHSTSDSIRNQIRITSSGVTRSITSRDTGANGSSVCNYGKTRSSSSCTTIRRANHAFINKDGKHVKQMVQTNGKFTNGGDSGGPWYSGNSARGIHFGKSGGYSTYTKINSALSKFGLTLKTS</sequence>
<dbReference type="InterPro" id="IPR043504">
    <property type="entry name" value="Peptidase_S1_PA_chymotrypsin"/>
</dbReference>
<dbReference type="AlphaFoldDB" id="A0A1B7M2Z5"/>
<organism evidence="2 3">
    <name type="scientific">Enteractinococcus helveticum</name>
    <dbReference type="NCBI Taxonomy" id="1837282"/>
    <lineage>
        <taxon>Bacteria</taxon>
        <taxon>Bacillati</taxon>
        <taxon>Actinomycetota</taxon>
        <taxon>Actinomycetes</taxon>
        <taxon>Micrococcales</taxon>
        <taxon>Micrococcaceae</taxon>
    </lineage>
</organism>
<name>A0A1B7M2Z5_9MICC</name>
<dbReference type="CDD" id="cd21112">
    <property type="entry name" value="alphaLP-like"/>
    <property type="match status" value="1"/>
</dbReference>
<dbReference type="SUPFAM" id="SSF50494">
    <property type="entry name" value="Trypsin-like serine proteases"/>
    <property type="match status" value="1"/>
</dbReference>
<evidence type="ECO:0000313" key="3">
    <source>
        <dbReference type="Proteomes" id="UP000078292"/>
    </source>
</evidence>
<gene>
    <name evidence="2" type="ORF">A6F49_03980</name>
</gene>
<reference evidence="2 3" key="1">
    <citation type="submission" date="2016-04" db="EMBL/GenBank/DDBJ databases">
        <title>First whole genome shotgun sequence of the bacterium Enteractinococcus sp. strain UASWS1574.</title>
        <authorList>
            <person name="Crovadore J."/>
            <person name="Chablais R."/>
            <person name="Lefort F."/>
        </authorList>
    </citation>
    <scope>NUCLEOTIDE SEQUENCE [LARGE SCALE GENOMIC DNA]</scope>
    <source>
        <strain evidence="2 3">UASWS1574</strain>
    </source>
</reference>
<evidence type="ECO:0000313" key="2">
    <source>
        <dbReference type="EMBL" id="OAV62967.1"/>
    </source>
</evidence>
<dbReference type="RefSeq" id="WP_052500021.1">
    <property type="nucleotide sequence ID" value="NZ_LXEY01000006.1"/>
</dbReference>
<feature type="chain" id="PRO_5008597239" description="Peptidase S1 domain-containing protein" evidence="1">
    <location>
        <begin position="28"/>
        <end position="395"/>
    </location>
</feature>
<protein>
    <recommendedName>
        <fullName evidence="4">Peptidase S1 domain-containing protein</fullName>
    </recommendedName>
</protein>
<evidence type="ECO:0008006" key="4">
    <source>
        <dbReference type="Google" id="ProtNLM"/>
    </source>
</evidence>
<dbReference type="Proteomes" id="UP000078292">
    <property type="component" value="Unassembled WGS sequence"/>
</dbReference>
<dbReference type="OrthoDB" id="8781117at2"/>
<dbReference type="InterPro" id="IPR009003">
    <property type="entry name" value="Peptidase_S1_PA"/>
</dbReference>
<dbReference type="STRING" id="1837282.A6F49_03980"/>
<feature type="signal peptide" evidence="1">
    <location>
        <begin position="1"/>
        <end position="27"/>
    </location>
</feature>
<keyword evidence="3" id="KW-1185">Reference proteome</keyword>
<keyword evidence="1" id="KW-0732">Signal</keyword>
<accession>A0A1B7M2Z5</accession>
<dbReference type="Gene3D" id="2.40.10.10">
    <property type="entry name" value="Trypsin-like serine proteases"/>
    <property type="match status" value="2"/>
</dbReference>
<dbReference type="EMBL" id="LXEY01000006">
    <property type="protein sequence ID" value="OAV62967.1"/>
    <property type="molecule type" value="Genomic_DNA"/>
</dbReference>
<evidence type="ECO:0000256" key="1">
    <source>
        <dbReference type="SAM" id="SignalP"/>
    </source>
</evidence>
<proteinExistence type="predicted"/>
<comment type="caution">
    <text evidence="2">The sequence shown here is derived from an EMBL/GenBank/DDBJ whole genome shotgun (WGS) entry which is preliminary data.</text>
</comment>